<evidence type="ECO:0000259" key="4">
    <source>
        <dbReference type="SMART" id="SM00993"/>
    </source>
</evidence>
<dbReference type="InterPro" id="IPR046757">
    <property type="entry name" value="YL1_N"/>
</dbReference>
<dbReference type="Pfam" id="PF05764">
    <property type="entry name" value="YL1"/>
    <property type="match status" value="1"/>
</dbReference>
<name>A0A4C1ZGW0_EUMVA</name>
<keyword evidence="6" id="KW-1185">Reference proteome</keyword>
<feature type="region of interest" description="Disordered" evidence="3">
    <location>
        <begin position="208"/>
        <end position="260"/>
    </location>
</feature>
<comment type="similarity">
    <text evidence="1">Belongs to the VPS72/YL1 family.</text>
</comment>
<feature type="compositionally biased region" description="Basic and acidic residues" evidence="3">
    <location>
        <begin position="75"/>
        <end position="90"/>
    </location>
</feature>
<evidence type="ECO:0000313" key="6">
    <source>
        <dbReference type="Proteomes" id="UP000299102"/>
    </source>
</evidence>
<organism evidence="5 6">
    <name type="scientific">Eumeta variegata</name>
    <name type="common">Bagworm moth</name>
    <name type="synonym">Eumeta japonica</name>
    <dbReference type="NCBI Taxonomy" id="151549"/>
    <lineage>
        <taxon>Eukaryota</taxon>
        <taxon>Metazoa</taxon>
        <taxon>Ecdysozoa</taxon>
        <taxon>Arthropoda</taxon>
        <taxon>Hexapoda</taxon>
        <taxon>Insecta</taxon>
        <taxon>Pterygota</taxon>
        <taxon>Neoptera</taxon>
        <taxon>Endopterygota</taxon>
        <taxon>Lepidoptera</taxon>
        <taxon>Glossata</taxon>
        <taxon>Ditrysia</taxon>
        <taxon>Tineoidea</taxon>
        <taxon>Psychidae</taxon>
        <taxon>Oiketicinae</taxon>
        <taxon>Eumeta</taxon>
    </lineage>
</organism>
<dbReference type="OrthoDB" id="78296at2759"/>
<protein>
    <recommendedName>
        <fullName evidence="2">Vacuolar protein sorting-associated protein 72 homolog</fullName>
    </recommendedName>
</protein>
<dbReference type="GO" id="GO:0005634">
    <property type="term" value="C:nucleus"/>
    <property type="evidence" value="ECO:0007669"/>
    <property type="project" value="TreeGrafter"/>
</dbReference>
<dbReference type="AlphaFoldDB" id="A0A4C1ZGW0"/>
<evidence type="ECO:0000256" key="2">
    <source>
        <dbReference type="ARBA" id="ARBA00020000"/>
    </source>
</evidence>
<dbReference type="PANTHER" id="PTHR13275">
    <property type="entry name" value="YL-1 PROTEIN TRANSCRIPTION FACTOR-LIKE 1"/>
    <property type="match status" value="1"/>
</dbReference>
<sequence>MFLPCDLDEGRLSRRAPLAKCEASSRSAVSLALAIVRDTVCLVKREARPRAVVELPRTFSCCILQDPKLKRKLVLDHPKKDVKKPKEEKPKTRKRKGKNKDGKIMVDIGGRKSIRQSTAVKSAETQQRIKIRSELKKKKPRRTEDKMPSQEELLAEAVITEEENLKKFRREAVSGRRRLAPPLLRAVVTNEMIMLGTNGLMRSSRQGASAQFEQTELERKKARPAKKTIHGPRIKLRDEALSRRRRRRPPPSLRRDQAWYFEDPPPYHSFAVPMGTEMKTKETKEEASARAASKAFVNDSVKSEDDKDQIVSADDKANLSDDKLDLCDSMKMDSEQIDIIGPDEEVMIDGDLLNKSLPKSQENKNGSYFERTLLTFENDINNEAFENAFPQKRPKRKLDMLCAVTKRPARYIDPLTKLPYSCIDAFRIIREAYYQQLEAIGDRSKPEIAEWLKWRQAEKKSRYVHINVK</sequence>
<evidence type="ECO:0000256" key="3">
    <source>
        <dbReference type="SAM" id="MobiDB-lite"/>
    </source>
</evidence>
<dbReference type="EMBL" id="BGZK01001758">
    <property type="protein sequence ID" value="GBP85765.1"/>
    <property type="molecule type" value="Genomic_DNA"/>
</dbReference>
<proteinExistence type="inferred from homology"/>
<dbReference type="Proteomes" id="UP000299102">
    <property type="component" value="Unassembled WGS sequence"/>
</dbReference>
<comment type="caution">
    <text evidence="5">The sequence shown here is derived from an EMBL/GenBank/DDBJ whole genome shotgun (WGS) entry which is preliminary data.</text>
</comment>
<dbReference type="SMART" id="SM00993">
    <property type="entry name" value="YL1_C"/>
    <property type="match status" value="1"/>
</dbReference>
<dbReference type="Pfam" id="PF08265">
    <property type="entry name" value="YL1_C"/>
    <property type="match status" value="1"/>
</dbReference>
<feature type="region of interest" description="Disordered" evidence="3">
    <location>
        <begin position="75"/>
        <end position="104"/>
    </location>
</feature>
<gene>
    <name evidence="5" type="primary">YL-1</name>
    <name evidence="5" type="ORF">EVAR_63885_1</name>
</gene>
<accession>A0A4C1ZGW0</accession>
<dbReference type="PANTHER" id="PTHR13275:SF4">
    <property type="entry name" value="VACUOLAR PROTEIN SORTING-ASSOCIATED PROTEIN 72 HOMOLOG"/>
    <property type="match status" value="1"/>
</dbReference>
<feature type="domain" description="Vps72/YL1 C-terminal" evidence="4">
    <location>
        <begin position="400"/>
        <end position="429"/>
    </location>
</feature>
<reference evidence="5 6" key="1">
    <citation type="journal article" date="2019" name="Commun. Biol.">
        <title>The bagworm genome reveals a unique fibroin gene that provides high tensile strength.</title>
        <authorList>
            <person name="Kono N."/>
            <person name="Nakamura H."/>
            <person name="Ohtoshi R."/>
            <person name="Tomita M."/>
            <person name="Numata K."/>
            <person name="Arakawa K."/>
        </authorList>
    </citation>
    <scope>NUCLEOTIDE SEQUENCE [LARGE SCALE GENOMIC DNA]</scope>
</reference>
<feature type="compositionally biased region" description="Basic residues" evidence="3">
    <location>
        <begin position="220"/>
        <end position="234"/>
    </location>
</feature>
<evidence type="ECO:0000313" key="5">
    <source>
        <dbReference type="EMBL" id="GBP85765.1"/>
    </source>
</evidence>
<dbReference type="InterPro" id="IPR013272">
    <property type="entry name" value="Vps72/YL1_C"/>
</dbReference>
<evidence type="ECO:0000256" key="1">
    <source>
        <dbReference type="ARBA" id="ARBA00006832"/>
    </source>
</evidence>
<dbReference type="STRING" id="151549.A0A4C1ZGW0"/>